<evidence type="ECO:0000313" key="1">
    <source>
        <dbReference type="EMBL" id="MBB3730335.1"/>
    </source>
</evidence>
<dbReference type="GeneID" id="95396184"/>
<dbReference type="RefSeq" id="WP_246452212.1">
    <property type="nucleotide sequence ID" value="NZ_BAAAXX010000091.1"/>
</dbReference>
<organism evidence="1 2">
    <name type="scientific">Nonomuraea dietziae</name>
    <dbReference type="NCBI Taxonomy" id="65515"/>
    <lineage>
        <taxon>Bacteria</taxon>
        <taxon>Bacillati</taxon>
        <taxon>Actinomycetota</taxon>
        <taxon>Actinomycetes</taxon>
        <taxon>Streptosporangiales</taxon>
        <taxon>Streptosporangiaceae</taxon>
        <taxon>Nonomuraea</taxon>
    </lineage>
</organism>
<sequence length="101" mass="10819">MIGRVNAKVGPSARVSGSVSVMREMRDLDLADPVHQLLAAAAQVRSAPKRIAHAIMVYAELESFSSVEGHKDRVVGDRSAKNGSLDSSGIFLHANITSHLR</sequence>
<comment type="caution">
    <text evidence="1">The sequence shown here is derived from an EMBL/GenBank/DDBJ whole genome shotgun (WGS) entry which is preliminary data.</text>
</comment>
<accession>A0A7W5VEA3</accession>
<evidence type="ECO:0000313" key="2">
    <source>
        <dbReference type="Proteomes" id="UP000579945"/>
    </source>
</evidence>
<dbReference type="AlphaFoldDB" id="A0A7W5VEA3"/>
<protein>
    <submittedName>
        <fullName evidence="1">Uncharacterized protein</fullName>
    </submittedName>
</protein>
<keyword evidence="2" id="KW-1185">Reference proteome</keyword>
<gene>
    <name evidence="1" type="ORF">FHR33_006195</name>
</gene>
<dbReference type="EMBL" id="JACIBV010000001">
    <property type="protein sequence ID" value="MBB3730335.1"/>
    <property type="molecule type" value="Genomic_DNA"/>
</dbReference>
<reference evidence="1 2" key="1">
    <citation type="submission" date="2020-08" db="EMBL/GenBank/DDBJ databases">
        <title>Sequencing the genomes of 1000 actinobacteria strains.</title>
        <authorList>
            <person name="Klenk H.-P."/>
        </authorList>
    </citation>
    <scope>NUCLEOTIDE SEQUENCE [LARGE SCALE GENOMIC DNA]</scope>
    <source>
        <strain evidence="1 2">DSM 44320</strain>
    </source>
</reference>
<dbReference type="Proteomes" id="UP000579945">
    <property type="component" value="Unassembled WGS sequence"/>
</dbReference>
<name>A0A7W5VEA3_9ACTN</name>
<proteinExistence type="predicted"/>